<dbReference type="AlphaFoldDB" id="A0A0K1PPM3"/>
<keyword evidence="2" id="KW-0805">Transcription regulation</keyword>
<dbReference type="Gene3D" id="1.10.1740.10">
    <property type="match status" value="1"/>
</dbReference>
<dbReference type="InterPro" id="IPR013249">
    <property type="entry name" value="RNA_pol_sigma70_r4_t2"/>
</dbReference>
<reference evidence="9 10" key="1">
    <citation type="submission" date="2015-08" db="EMBL/GenBank/DDBJ databases">
        <authorList>
            <person name="Babu N.S."/>
            <person name="Beckwith C.J."/>
            <person name="Beseler K.G."/>
            <person name="Brison A."/>
            <person name="Carone J.V."/>
            <person name="Caskin T.P."/>
            <person name="Diamond M."/>
            <person name="Durham M.E."/>
            <person name="Foxe J.M."/>
            <person name="Go M."/>
            <person name="Henderson B.A."/>
            <person name="Jones I.B."/>
            <person name="McGettigan J.A."/>
            <person name="Micheletti S.J."/>
            <person name="Nasrallah M.E."/>
            <person name="Ortiz D."/>
            <person name="Piller C.R."/>
            <person name="Privatt S.R."/>
            <person name="Schneider S.L."/>
            <person name="Sharp S."/>
            <person name="Smith T.C."/>
            <person name="Stanton J.D."/>
            <person name="Ullery H.E."/>
            <person name="Wilson R.J."/>
            <person name="Serrano M.G."/>
            <person name="Buck G."/>
            <person name="Lee V."/>
            <person name="Wang Y."/>
            <person name="Carvalho R."/>
            <person name="Voegtly L."/>
            <person name="Shi R."/>
            <person name="Duckworth R."/>
            <person name="Johnson A."/>
            <person name="Loviza R."/>
            <person name="Walstead R."/>
            <person name="Shah Z."/>
            <person name="Kiflezghi M."/>
            <person name="Wade K."/>
            <person name="Ball S.L."/>
            <person name="Bradley K.W."/>
            <person name="Asai D.J."/>
            <person name="Bowman C.A."/>
            <person name="Russell D.A."/>
            <person name="Pope W.H."/>
            <person name="Jacobs-Sera D."/>
            <person name="Hendrix R.W."/>
            <person name="Hatfull G.F."/>
        </authorList>
    </citation>
    <scope>NUCLEOTIDE SEQUENCE [LARGE SCALE GENOMIC DNA]</scope>
    <source>
        <strain evidence="9 10">DSM 27648</strain>
    </source>
</reference>
<dbReference type="GO" id="GO:0003677">
    <property type="term" value="F:DNA binding"/>
    <property type="evidence" value="ECO:0007669"/>
    <property type="project" value="UniProtKB-KW"/>
</dbReference>
<feature type="region of interest" description="Disordered" evidence="6">
    <location>
        <begin position="93"/>
        <end position="118"/>
    </location>
</feature>
<name>A0A0K1PPM3_9BACT</name>
<dbReference type="Proteomes" id="UP000064967">
    <property type="component" value="Chromosome"/>
</dbReference>
<gene>
    <name evidence="9" type="ORF">AKJ09_01738</name>
</gene>
<organism evidence="9 10">
    <name type="scientific">Labilithrix luteola</name>
    <dbReference type="NCBI Taxonomy" id="1391654"/>
    <lineage>
        <taxon>Bacteria</taxon>
        <taxon>Pseudomonadati</taxon>
        <taxon>Myxococcota</taxon>
        <taxon>Polyangia</taxon>
        <taxon>Polyangiales</taxon>
        <taxon>Labilitrichaceae</taxon>
        <taxon>Labilithrix</taxon>
    </lineage>
</organism>
<dbReference type="Pfam" id="PF04542">
    <property type="entry name" value="Sigma70_r2"/>
    <property type="match status" value="1"/>
</dbReference>
<dbReference type="SUPFAM" id="SSF88659">
    <property type="entry name" value="Sigma3 and sigma4 domains of RNA polymerase sigma factors"/>
    <property type="match status" value="1"/>
</dbReference>
<evidence type="ECO:0000256" key="6">
    <source>
        <dbReference type="SAM" id="MobiDB-lite"/>
    </source>
</evidence>
<keyword evidence="3" id="KW-0731">Sigma factor</keyword>
<dbReference type="PANTHER" id="PTHR43133">
    <property type="entry name" value="RNA POLYMERASE ECF-TYPE SIGMA FACTO"/>
    <property type="match status" value="1"/>
</dbReference>
<dbReference type="InterPro" id="IPR007627">
    <property type="entry name" value="RNA_pol_sigma70_r2"/>
</dbReference>
<dbReference type="STRING" id="1391654.AKJ09_01738"/>
<dbReference type="Pfam" id="PF08281">
    <property type="entry name" value="Sigma70_r4_2"/>
    <property type="match status" value="1"/>
</dbReference>
<evidence type="ECO:0000313" key="10">
    <source>
        <dbReference type="Proteomes" id="UP000064967"/>
    </source>
</evidence>
<dbReference type="KEGG" id="llu:AKJ09_01738"/>
<evidence type="ECO:0000256" key="2">
    <source>
        <dbReference type="ARBA" id="ARBA00023015"/>
    </source>
</evidence>
<comment type="similarity">
    <text evidence="1">Belongs to the sigma-70 factor family. ECF subfamily.</text>
</comment>
<dbReference type="InterPro" id="IPR036388">
    <property type="entry name" value="WH-like_DNA-bd_sf"/>
</dbReference>
<keyword evidence="10" id="KW-1185">Reference proteome</keyword>
<evidence type="ECO:0000256" key="5">
    <source>
        <dbReference type="ARBA" id="ARBA00023163"/>
    </source>
</evidence>
<accession>A0A0K1PPM3</accession>
<feature type="domain" description="RNA polymerase sigma-70 region 2" evidence="7">
    <location>
        <begin position="31"/>
        <end position="95"/>
    </location>
</feature>
<dbReference type="PANTHER" id="PTHR43133:SF8">
    <property type="entry name" value="RNA POLYMERASE SIGMA FACTOR HI_1459-RELATED"/>
    <property type="match status" value="1"/>
</dbReference>
<dbReference type="CDD" id="cd06171">
    <property type="entry name" value="Sigma70_r4"/>
    <property type="match status" value="1"/>
</dbReference>
<dbReference type="InterPro" id="IPR013325">
    <property type="entry name" value="RNA_pol_sigma_r2"/>
</dbReference>
<evidence type="ECO:0000313" key="9">
    <source>
        <dbReference type="EMBL" id="AKU95074.1"/>
    </source>
</evidence>
<protein>
    <submittedName>
        <fullName evidence="9">RNA polymerase sigma factor RpoE</fullName>
    </submittedName>
</protein>
<dbReference type="InterPro" id="IPR014284">
    <property type="entry name" value="RNA_pol_sigma-70_dom"/>
</dbReference>
<dbReference type="RefSeq" id="WP_205633640.1">
    <property type="nucleotide sequence ID" value="NZ_CP012333.1"/>
</dbReference>
<dbReference type="GO" id="GO:0006352">
    <property type="term" value="P:DNA-templated transcription initiation"/>
    <property type="evidence" value="ECO:0007669"/>
    <property type="project" value="InterPro"/>
</dbReference>
<evidence type="ECO:0000259" key="8">
    <source>
        <dbReference type="Pfam" id="PF08281"/>
    </source>
</evidence>
<evidence type="ECO:0000259" key="7">
    <source>
        <dbReference type="Pfam" id="PF04542"/>
    </source>
</evidence>
<evidence type="ECO:0000256" key="4">
    <source>
        <dbReference type="ARBA" id="ARBA00023125"/>
    </source>
</evidence>
<proteinExistence type="inferred from homology"/>
<dbReference type="EMBL" id="CP012333">
    <property type="protein sequence ID" value="AKU95074.1"/>
    <property type="molecule type" value="Genomic_DNA"/>
</dbReference>
<dbReference type="GO" id="GO:0016987">
    <property type="term" value="F:sigma factor activity"/>
    <property type="evidence" value="ECO:0007669"/>
    <property type="project" value="UniProtKB-KW"/>
</dbReference>
<evidence type="ECO:0000256" key="3">
    <source>
        <dbReference type="ARBA" id="ARBA00023082"/>
    </source>
</evidence>
<dbReference type="InterPro" id="IPR039425">
    <property type="entry name" value="RNA_pol_sigma-70-like"/>
</dbReference>
<dbReference type="NCBIfam" id="TIGR02937">
    <property type="entry name" value="sigma70-ECF"/>
    <property type="match status" value="1"/>
</dbReference>
<feature type="domain" description="RNA polymerase sigma factor 70 region 4 type 2" evidence="8">
    <location>
        <begin position="128"/>
        <end position="178"/>
    </location>
</feature>
<dbReference type="SUPFAM" id="SSF88946">
    <property type="entry name" value="Sigma2 domain of RNA polymerase sigma factors"/>
    <property type="match status" value="1"/>
</dbReference>
<keyword evidence="5" id="KW-0804">Transcription</keyword>
<dbReference type="Gene3D" id="1.10.10.10">
    <property type="entry name" value="Winged helix-like DNA-binding domain superfamily/Winged helix DNA-binding domain"/>
    <property type="match status" value="1"/>
</dbReference>
<dbReference type="InterPro" id="IPR013324">
    <property type="entry name" value="RNA_pol_sigma_r3/r4-like"/>
</dbReference>
<keyword evidence="4" id="KW-0238">DNA-binding</keyword>
<sequence>MFAAHPAVLTTDDNQEGRPVRALDPRLQLLAAEYYDFVWRSLRRLGVSPPETDDATQQVFLILSHKLSAVREGSERSYIFSIVMRVASKARRAKATTSKREVPESDAPEPPSTAATAEASLGRAQARVMLDEILAGLSEERRVVFVLFELEELTKPEIANLLEIPVGTVSSRLRRAREDFEAAVARLHAKK</sequence>
<evidence type="ECO:0000256" key="1">
    <source>
        <dbReference type="ARBA" id="ARBA00010641"/>
    </source>
</evidence>